<evidence type="ECO:0000313" key="1">
    <source>
        <dbReference type="EMBL" id="MEV4286268.1"/>
    </source>
</evidence>
<dbReference type="InterPro" id="IPR032710">
    <property type="entry name" value="NTF2-like_dom_sf"/>
</dbReference>
<dbReference type="SUPFAM" id="SSF54427">
    <property type="entry name" value="NTF2-like"/>
    <property type="match status" value="1"/>
</dbReference>
<name>A0ABV3H143_9ACTN</name>
<sequence>MTGTDRDLTGAVRAEVVRHHQVIEQWLAGRAPRAAFDLFSAAHAPGFTMVAPDGRLLSRGDVLAEVEPAYGGRPDARIEVRAVAVVTTAPGLVVARYEEWQDDEGRLATVVLQDGPAGWRWLHLHETWRGGSGGRS</sequence>
<dbReference type="Proteomes" id="UP001552427">
    <property type="component" value="Unassembled WGS sequence"/>
</dbReference>
<comment type="caution">
    <text evidence="1">The sequence shown here is derived from an EMBL/GenBank/DDBJ whole genome shotgun (WGS) entry which is preliminary data.</text>
</comment>
<keyword evidence="2" id="KW-1185">Reference proteome</keyword>
<proteinExistence type="predicted"/>
<dbReference type="InterPro" id="IPR016918">
    <property type="entry name" value="UCP029394"/>
</dbReference>
<dbReference type="EMBL" id="JBFARM010000003">
    <property type="protein sequence ID" value="MEV4286268.1"/>
    <property type="molecule type" value="Genomic_DNA"/>
</dbReference>
<gene>
    <name evidence="1" type="ORF">AB0K40_12275</name>
</gene>
<dbReference type="RefSeq" id="WP_364448137.1">
    <property type="nucleotide sequence ID" value="NZ_JBFARM010000003.1"/>
</dbReference>
<evidence type="ECO:0000313" key="2">
    <source>
        <dbReference type="Proteomes" id="UP001552427"/>
    </source>
</evidence>
<protein>
    <submittedName>
        <fullName evidence="1">DUF4440 domain-containing protein</fullName>
    </submittedName>
</protein>
<accession>A0ABV3H143</accession>
<dbReference type="PIRSF" id="PIRSF029394">
    <property type="entry name" value="UCP029394"/>
    <property type="match status" value="1"/>
</dbReference>
<reference evidence="1 2" key="1">
    <citation type="submission" date="2024-06" db="EMBL/GenBank/DDBJ databases">
        <title>The Natural Products Discovery Center: Release of the First 8490 Sequenced Strains for Exploring Actinobacteria Biosynthetic Diversity.</title>
        <authorList>
            <person name="Kalkreuter E."/>
            <person name="Kautsar S.A."/>
            <person name="Yang D."/>
            <person name="Bader C.D."/>
            <person name="Teijaro C.N."/>
            <person name="Fluegel L."/>
            <person name="Davis C.M."/>
            <person name="Simpson J.R."/>
            <person name="Lauterbach L."/>
            <person name="Steele A.D."/>
            <person name="Gui C."/>
            <person name="Meng S."/>
            <person name="Li G."/>
            <person name="Viehrig K."/>
            <person name="Ye F."/>
            <person name="Su P."/>
            <person name="Kiefer A.F."/>
            <person name="Nichols A."/>
            <person name="Cepeda A.J."/>
            <person name="Yan W."/>
            <person name="Fan B."/>
            <person name="Jiang Y."/>
            <person name="Adhikari A."/>
            <person name="Zheng C.-J."/>
            <person name="Schuster L."/>
            <person name="Cowan T.M."/>
            <person name="Smanski M.J."/>
            <person name="Chevrette M.G."/>
            <person name="De Carvalho L.P.S."/>
            <person name="Shen B."/>
        </authorList>
    </citation>
    <scope>NUCLEOTIDE SEQUENCE [LARGE SCALE GENOMIC DNA]</scope>
    <source>
        <strain evidence="1 2">NPDC049574</strain>
    </source>
</reference>
<organism evidence="1 2">
    <name type="scientific">Nonomuraea bangladeshensis</name>
    <dbReference type="NCBI Taxonomy" id="404385"/>
    <lineage>
        <taxon>Bacteria</taxon>
        <taxon>Bacillati</taxon>
        <taxon>Actinomycetota</taxon>
        <taxon>Actinomycetes</taxon>
        <taxon>Streptosporangiales</taxon>
        <taxon>Streptosporangiaceae</taxon>
        <taxon>Nonomuraea</taxon>
    </lineage>
</organism>
<dbReference type="Gene3D" id="3.10.450.50">
    <property type="match status" value="1"/>
</dbReference>